<keyword evidence="1" id="KW-0479">Metal-binding</keyword>
<dbReference type="EMBL" id="BQXS01012225">
    <property type="protein sequence ID" value="GKT20440.1"/>
    <property type="molecule type" value="Genomic_DNA"/>
</dbReference>
<feature type="transmembrane region" description="Helical" evidence="2">
    <location>
        <begin position="182"/>
        <end position="206"/>
    </location>
</feature>
<dbReference type="SUPFAM" id="SSF57850">
    <property type="entry name" value="RING/U-box"/>
    <property type="match status" value="1"/>
</dbReference>
<evidence type="ECO:0000256" key="1">
    <source>
        <dbReference type="PROSITE-ProRule" id="PRU00175"/>
    </source>
</evidence>
<evidence type="ECO:0000259" key="3">
    <source>
        <dbReference type="PROSITE" id="PS50089"/>
    </source>
</evidence>
<gene>
    <name evidence="4" type="ORF">ADUPG1_011724</name>
</gene>
<dbReference type="Gene3D" id="3.30.40.10">
    <property type="entry name" value="Zinc/RING finger domain, C3HC4 (zinc finger)"/>
    <property type="match status" value="1"/>
</dbReference>
<name>A0ABQ5JXQ1_9EUKA</name>
<feature type="transmembrane region" description="Helical" evidence="2">
    <location>
        <begin position="119"/>
        <end position="138"/>
    </location>
</feature>
<evidence type="ECO:0000313" key="5">
    <source>
        <dbReference type="Proteomes" id="UP001057375"/>
    </source>
</evidence>
<accession>A0ABQ5JXQ1</accession>
<reference evidence="4" key="1">
    <citation type="submission" date="2022-03" db="EMBL/GenBank/DDBJ databases">
        <title>Draft genome sequence of Aduncisulcus paluster, a free-living microaerophilic Fornicata.</title>
        <authorList>
            <person name="Yuyama I."/>
            <person name="Kume K."/>
            <person name="Tamura T."/>
            <person name="Inagaki Y."/>
            <person name="Hashimoto T."/>
        </authorList>
    </citation>
    <scope>NUCLEOTIDE SEQUENCE</scope>
    <source>
        <strain evidence="4">NY0171</strain>
    </source>
</reference>
<dbReference type="Proteomes" id="UP001057375">
    <property type="component" value="Unassembled WGS sequence"/>
</dbReference>
<dbReference type="SMART" id="SM00184">
    <property type="entry name" value="RING"/>
    <property type="match status" value="1"/>
</dbReference>
<protein>
    <recommendedName>
        <fullName evidence="3">RING-type domain-containing protein</fullName>
    </recommendedName>
</protein>
<dbReference type="InterPro" id="IPR001841">
    <property type="entry name" value="Znf_RING"/>
</dbReference>
<feature type="transmembrane region" description="Helical" evidence="2">
    <location>
        <begin position="218"/>
        <end position="241"/>
    </location>
</feature>
<dbReference type="Pfam" id="PF13639">
    <property type="entry name" value="zf-RING_2"/>
    <property type="match status" value="1"/>
</dbReference>
<comment type="caution">
    <text evidence="4">The sequence shown here is derived from an EMBL/GenBank/DDBJ whole genome shotgun (WGS) entry which is preliminary data.</text>
</comment>
<feature type="transmembrane region" description="Helical" evidence="2">
    <location>
        <begin position="6"/>
        <end position="26"/>
    </location>
</feature>
<keyword evidence="5" id="KW-1185">Reference proteome</keyword>
<feature type="domain" description="RING-type" evidence="3">
    <location>
        <begin position="315"/>
        <end position="356"/>
    </location>
</feature>
<evidence type="ECO:0000313" key="4">
    <source>
        <dbReference type="EMBL" id="GKT20440.1"/>
    </source>
</evidence>
<keyword evidence="2" id="KW-0472">Membrane</keyword>
<feature type="transmembrane region" description="Helical" evidence="2">
    <location>
        <begin position="68"/>
        <end position="87"/>
    </location>
</feature>
<dbReference type="InterPro" id="IPR013083">
    <property type="entry name" value="Znf_RING/FYVE/PHD"/>
</dbReference>
<organism evidence="4 5">
    <name type="scientific">Aduncisulcus paluster</name>
    <dbReference type="NCBI Taxonomy" id="2918883"/>
    <lineage>
        <taxon>Eukaryota</taxon>
        <taxon>Metamonada</taxon>
        <taxon>Carpediemonas-like organisms</taxon>
        <taxon>Aduncisulcus</taxon>
    </lineage>
</organism>
<dbReference type="PROSITE" id="PS50089">
    <property type="entry name" value="ZF_RING_2"/>
    <property type="match status" value="1"/>
</dbReference>
<proteinExistence type="predicted"/>
<keyword evidence="1" id="KW-0863">Zinc-finger</keyword>
<sequence length="394" mass="43455">MSTSNIITTLIYSTIGVVLNFIKLVIVDILFGEVTLEIELASEIEPHLLIILFSNFRLETKNIPDAAVVLYMMVCYFISQLCFPTIAAGKALTRISADGPVLTESVEGRTKLRRARLRLVRCIIGSIFIFSSIYWLAFCRLLPFGTVSWSTPMFFDNPETILGLFPLLLVGSSNPLPTTAHFVINVAFLSLCICSAGICQYISSFACTRAKSIATRHLIQGVTAIGGLVSMGLVSCVHWIICSQLRVSENMFLVVRCACMLHFAALSCISDHIKSIKAYRKWHKSQSGILNLPDAIIDHSAATKGNNNDELFEVCPICFGDIDGEIPAKKLSCGHVIHTDCLLDLFSHSSECPVCRKPIKFIQKQADELIICEGMLAEHGLDGLFRNLDVDNTV</sequence>
<keyword evidence="2" id="KW-0812">Transmembrane</keyword>
<keyword evidence="1" id="KW-0862">Zinc</keyword>
<keyword evidence="2" id="KW-1133">Transmembrane helix</keyword>
<evidence type="ECO:0000256" key="2">
    <source>
        <dbReference type="SAM" id="Phobius"/>
    </source>
</evidence>